<evidence type="ECO:0000313" key="3">
    <source>
        <dbReference type="Proteomes" id="UP000631114"/>
    </source>
</evidence>
<feature type="region of interest" description="Disordered" evidence="1">
    <location>
        <begin position="116"/>
        <end position="142"/>
    </location>
</feature>
<reference evidence="2 3" key="1">
    <citation type="submission" date="2020-10" db="EMBL/GenBank/DDBJ databases">
        <title>The Coptis chinensis genome and diversification of protoberbering-type alkaloids.</title>
        <authorList>
            <person name="Wang B."/>
            <person name="Shu S."/>
            <person name="Song C."/>
            <person name="Liu Y."/>
        </authorList>
    </citation>
    <scope>NUCLEOTIDE SEQUENCE [LARGE SCALE GENOMIC DNA]</scope>
    <source>
        <strain evidence="2">HL-2020</strain>
        <tissue evidence="2">Leaf</tissue>
    </source>
</reference>
<accession>A0A835IYB2</accession>
<name>A0A835IYB2_9MAGN</name>
<evidence type="ECO:0008006" key="4">
    <source>
        <dbReference type="Google" id="ProtNLM"/>
    </source>
</evidence>
<evidence type="ECO:0000256" key="1">
    <source>
        <dbReference type="SAM" id="MobiDB-lite"/>
    </source>
</evidence>
<dbReference type="AlphaFoldDB" id="A0A835IYB2"/>
<proteinExistence type="predicted"/>
<dbReference type="Proteomes" id="UP000631114">
    <property type="component" value="Unassembled WGS sequence"/>
</dbReference>
<evidence type="ECO:0000313" key="2">
    <source>
        <dbReference type="EMBL" id="KAF9626341.1"/>
    </source>
</evidence>
<feature type="compositionally biased region" description="Acidic residues" evidence="1">
    <location>
        <begin position="121"/>
        <end position="132"/>
    </location>
</feature>
<gene>
    <name evidence="2" type="ORF">IFM89_032190</name>
</gene>
<keyword evidence="3" id="KW-1185">Reference proteome</keyword>
<organism evidence="2 3">
    <name type="scientific">Coptis chinensis</name>
    <dbReference type="NCBI Taxonomy" id="261450"/>
    <lineage>
        <taxon>Eukaryota</taxon>
        <taxon>Viridiplantae</taxon>
        <taxon>Streptophyta</taxon>
        <taxon>Embryophyta</taxon>
        <taxon>Tracheophyta</taxon>
        <taxon>Spermatophyta</taxon>
        <taxon>Magnoliopsida</taxon>
        <taxon>Ranunculales</taxon>
        <taxon>Ranunculaceae</taxon>
        <taxon>Coptidoideae</taxon>
        <taxon>Coptis</taxon>
    </lineage>
</organism>
<protein>
    <recommendedName>
        <fullName evidence="4">Transposase MuDR plant domain-containing protein</fullName>
    </recommendedName>
</protein>
<sequence length="200" mass="23166">MKMMLNQFLEASDESLDEGFKDDQGGGRRLALKVKMRLEMVWKQLYVVDQQVVGSSQACEEEVLSQFNDLFESGKSFEHDIEYGNNDIFLGGSSYDENDRQFEVVARFGPCSQDTFNLGDPESEKEDEDWDPVDVHSSETSEEEEYDKEMYFVICKDKDCKWFVKCSKKINELTVKLRKYNDIHTCEADEENKVVQAKAP</sequence>
<dbReference type="EMBL" id="JADFTS010000001">
    <property type="protein sequence ID" value="KAF9626341.1"/>
    <property type="molecule type" value="Genomic_DNA"/>
</dbReference>
<comment type="caution">
    <text evidence="2">The sequence shown here is derived from an EMBL/GenBank/DDBJ whole genome shotgun (WGS) entry which is preliminary data.</text>
</comment>